<gene>
    <name evidence="1" type="ORF">PCLFYP37_00262</name>
</gene>
<sequence>MKMRNGMYLFATAIVAGTMGLASCSNDEDVVAGGEASGVANKVTLGVYVNGGVNKKASQADVNLGGAIDDISNIVVVPVAGGVYQVPIDFGNLTAITGTAQTAVKEASLLTTVNEFMVYGNVPKTALTAGTGAFGGFTYSVASSQKDDDLADNDFTADLCGPMALIYGADATSFSTSEDATTETFWNSTGVTWATGSAITTNTKGIKIQGVNYQVGVLASKVFENTKYTETPEFNTPEGMTALTQVNWDSEISAKMNLTGVFVEGQATTFNDKLEWSGDAWLADAAPSSESVDRATHAEEAWENVTGKIASVADGETQKVDGADFYTVVAPDADDNIVVSFQFQNNTGRILTLSNGTLVENGKYAYYSVKLNKKDAKNVFTAATTTILNARITDWGNGTPTPPTTTDLVIGVEFDVTWTQGLSYEFDI</sequence>
<organism evidence="1">
    <name type="scientific">Paraprevotella clara</name>
    <dbReference type="NCBI Taxonomy" id="454154"/>
    <lineage>
        <taxon>Bacteria</taxon>
        <taxon>Pseudomonadati</taxon>
        <taxon>Bacteroidota</taxon>
        <taxon>Bacteroidia</taxon>
        <taxon>Bacteroidales</taxon>
        <taxon>Prevotellaceae</taxon>
        <taxon>Paraprevotella</taxon>
    </lineage>
</organism>
<dbReference type="PROSITE" id="PS51257">
    <property type="entry name" value="PROKAR_LIPOPROTEIN"/>
    <property type="match status" value="1"/>
</dbReference>
<accession>A0A6N3FWZ6</accession>
<dbReference type="RefSeq" id="WP_412442413.1">
    <property type="nucleotide sequence ID" value="NZ_CACRUT010000023.1"/>
</dbReference>
<reference evidence="1" key="1">
    <citation type="submission" date="2019-11" db="EMBL/GenBank/DDBJ databases">
        <authorList>
            <person name="Feng L."/>
        </authorList>
    </citation>
    <scope>NUCLEOTIDE SEQUENCE</scope>
    <source>
        <strain evidence="1">PclaraLFYP37</strain>
    </source>
</reference>
<proteinExistence type="predicted"/>
<evidence type="ECO:0000313" key="1">
    <source>
        <dbReference type="EMBL" id="VYU56530.1"/>
    </source>
</evidence>
<dbReference type="EMBL" id="CACRUT010000023">
    <property type="protein sequence ID" value="VYU56530.1"/>
    <property type="molecule type" value="Genomic_DNA"/>
</dbReference>
<protein>
    <submittedName>
        <fullName evidence="1">Uncharacterized protein</fullName>
    </submittedName>
</protein>
<name>A0A6N3FWZ6_9BACT</name>
<dbReference type="AlphaFoldDB" id="A0A6N3FWZ6"/>